<dbReference type="PANTHER" id="PTHR21137">
    <property type="entry name" value="ODORANT RECEPTOR"/>
    <property type="match status" value="1"/>
</dbReference>
<feature type="transmembrane region" description="Helical" evidence="10">
    <location>
        <begin position="250"/>
        <end position="271"/>
    </location>
</feature>
<proteinExistence type="inferred from homology"/>
<feature type="transmembrane region" description="Helical" evidence="10">
    <location>
        <begin position="129"/>
        <end position="156"/>
    </location>
</feature>
<evidence type="ECO:0000256" key="9">
    <source>
        <dbReference type="ARBA" id="ARBA00023224"/>
    </source>
</evidence>
<evidence type="ECO:0000256" key="5">
    <source>
        <dbReference type="ARBA" id="ARBA00022725"/>
    </source>
</evidence>
<sequence>MENFEWKSCIKLHLRVLRCLGLWPKNNDLYKLDLYTLYASVAALVILVGHNSCALINIFYVYNDLQALAKIVFVATTNLQATFKMYTFVRNIKTFKQLLAALNSDLFRPKTSQQFEIVKATLRTWRKAYAWFLTILCVIISMWSITPFLTGGVHHYQLPFDAWYPVEIKVSPNYEILYFYQLLCIWPISVGNIHVDSLFLAVMMYVKVQCEILCEELRTLKDNANFNTELINCVKHHKAILRFAQESNTFFSVIALGQMATSTSVLALTMFQLSFVNPASGEGLGHILYITGISTQMHLYCWFGNTVEVKSSQIISALYESEWINQPPPVKKNLLILSSRCQRPIRMTAIGLFILSLETFIRILRSAWSYYAVLSSVNND</sequence>
<comment type="subcellular location">
    <subcellularLocation>
        <location evidence="1 10">Cell membrane</location>
        <topology evidence="1 10">Multi-pass membrane protein</topology>
    </subcellularLocation>
</comment>
<evidence type="ECO:0000256" key="8">
    <source>
        <dbReference type="ARBA" id="ARBA00023170"/>
    </source>
</evidence>
<evidence type="ECO:0000313" key="12">
    <source>
        <dbReference type="Proteomes" id="UP001168821"/>
    </source>
</evidence>
<dbReference type="InterPro" id="IPR004117">
    <property type="entry name" value="7tm6_olfct_rcpt"/>
</dbReference>
<keyword evidence="8 10" id="KW-0675">Receptor</keyword>
<dbReference type="GO" id="GO:0005549">
    <property type="term" value="F:odorant binding"/>
    <property type="evidence" value="ECO:0007669"/>
    <property type="project" value="InterPro"/>
</dbReference>
<dbReference type="GO" id="GO:0007165">
    <property type="term" value="P:signal transduction"/>
    <property type="evidence" value="ECO:0007669"/>
    <property type="project" value="UniProtKB-KW"/>
</dbReference>
<keyword evidence="5 10" id="KW-0552">Olfaction</keyword>
<protein>
    <recommendedName>
        <fullName evidence="10">Odorant receptor</fullName>
    </recommendedName>
</protein>
<organism evidence="11 12">
    <name type="scientific">Zophobas morio</name>
    <dbReference type="NCBI Taxonomy" id="2755281"/>
    <lineage>
        <taxon>Eukaryota</taxon>
        <taxon>Metazoa</taxon>
        <taxon>Ecdysozoa</taxon>
        <taxon>Arthropoda</taxon>
        <taxon>Hexapoda</taxon>
        <taxon>Insecta</taxon>
        <taxon>Pterygota</taxon>
        <taxon>Neoptera</taxon>
        <taxon>Endopterygota</taxon>
        <taxon>Coleoptera</taxon>
        <taxon>Polyphaga</taxon>
        <taxon>Cucujiformia</taxon>
        <taxon>Tenebrionidae</taxon>
        <taxon>Zophobas</taxon>
    </lineage>
</organism>
<keyword evidence="7 10" id="KW-0472">Membrane</keyword>
<dbReference type="GO" id="GO:0004984">
    <property type="term" value="F:olfactory receptor activity"/>
    <property type="evidence" value="ECO:0007669"/>
    <property type="project" value="InterPro"/>
</dbReference>
<dbReference type="Pfam" id="PF02949">
    <property type="entry name" value="7tm_6"/>
    <property type="match status" value="1"/>
</dbReference>
<dbReference type="AlphaFoldDB" id="A0AA38MPL5"/>
<evidence type="ECO:0000256" key="10">
    <source>
        <dbReference type="RuleBase" id="RU351113"/>
    </source>
</evidence>
<feature type="transmembrane region" description="Helical" evidence="10">
    <location>
        <begin position="283"/>
        <end position="303"/>
    </location>
</feature>
<evidence type="ECO:0000256" key="1">
    <source>
        <dbReference type="ARBA" id="ARBA00004651"/>
    </source>
</evidence>
<keyword evidence="2" id="KW-1003">Cell membrane</keyword>
<accession>A0AA38MPL5</accession>
<evidence type="ECO:0000256" key="4">
    <source>
        <dbReference type="ARBA" id="ARBA00022692"/>
    </source>
</evidence>
<dbReference type="EMBL" id="JALNTZ010000002">
    <property type="protein sequence ID" value="KAJ3663384.1"/>
    <property type="molecule type" value="Genomic_DNA"/>
</dbReference>
<comment type="caution">
    <text evidence="11">The sequence shown here is derived from an EMBL/GenBank/DDBJ whole genome shotgun (WGS) entry which is preliminary data.</text>
</comment>
<name>A0AA38MPL5_9CUCU</name>
<comment type="caution">
    <text evidence="10">Lacks conserved residue(s) required for the propagation of feature annotation.</text>
</comment>
<dbReference type="Proteomes" id="UP001168821">
    <property type="component" value="Unassembled WGS sequence"/>
</dbReference>
<comment type="similarity">
    <text evidence="10">Belongs to the insect chemoreceptor superfamily. Heteromeric odorant receptor channel (TC 1.A.69) family.</text>
</comment>
<dbReference type="PANTHER" id="PTHR21137:SF35">
    <property type="entry name" value="ODORANT RECEPTOR 19A-RELATED"/>
    <property type="match status" value="1"/>
</dbReference>
<evidence type="ECO:0000256" key="2">
    <source>
        <dbReference type="ARBA" id="ARBA00022475"/>
    </source>
</evidence>
<evidence type="ECO:0000313" key="11">
    <source>
        <dbReference type="EMBL" id="KAJ3663384.1"/>
    </source>
</evidence>
<reference evidence="11" key="1">
    <citation type="journal article" date="2023" name="G3 (Bethesda)">
        <title>Whole genome assemblies of Zophobas morio and Tenebrio molitor.</title>
        <authorList>
            <person name="Kaur S."/>
            <person name="Stinson S.A."/>
            <person name="diCenzo G.C."/>
        </authorList>
    </citation>
    <scope>NUCLEOTIDE SEQUENCE</scope>
    <source>
        <strain evidence="11">QUZm001</strain>
    </source>
</reference>
<keyword evidence="4 10" id="KW-0812">Transmembrane</keyword>
<evidence type="ECO:0000256" key="7">
    <source>
        <dbReference type="ARBA" id="ARBA00023136"/>
    </source>
</evidence>
<evidence type="ECO:0000256" key="6">
    <source>
        <dbReference type="ARBA" id="ARBA00022989"/>
    </source>
</evidence>
<keyword evidence="12" id="KW-1185">Reference proteome</keyword>
<gene>
    <name evidence="11" type="ORF">Zmor_007659</name>
</gene>
<keyword evidence="6 10" id="KW-1133">Transmembrane helix</keyword>
<dbReference type="GO" id="GO:0005886">
    <property type="term" value="C:plasma membrane"/>
    <property type="evidence" value="ECO:0007669"/>
    <property type="project" value="UniProtKB-SubCell"/>
</dbReference>
<feature type="transmembrane region" description="Helical" evidence="10">
    <location>
        <begin position="176"/>
        <end position="195"/>
    </location>
</feature>
<evidence type="ECO:0000256" key="3">
    <source>
        <dbReference type="ARBA" id="ARBA00022606"/>
    </source>
</evidence>
<keyword evidence="3 10" id="KW-0716">Sensory transduction</keyword>
<feature type="transmembrane region" description="Helical" evidence="10">
    <location>
        <begin position="37"/>
        <end position="62"/>
    </location>
</feature>
<keyword evidence="9 10" id="KW-0807">Transducer</keyword>